<dbReference type="RefSeq" id="WP_204203346.1">
    <property type="nucleotide sequence ID" value="NZ_JAFELM010000028.1"/>
</dbReference>
<name>A0ABS2DHT1_9BACI</name>
<protein>
    <submittedName>
        <fullName evidence="1">Uncharacterized protein</fullName>
    </submittedName>
</protein>
<gene>
    <name evidence="1" type="ORF">JR050_09995</name>
</gene>
<evidence type="ECO:0000313" key="1">
    <source>
        <dbReference type="EMBL" id="MBM6617999.1"/>
    </source>
</evidence>
<comment type="caution">
    <text evidence="1">The sequence shown here is derived from an EMBL/GenBank/DDBJ whole genome shotgun (WGS) entry which is preliminary data.</text>
</comment>
<dbReference type="Proteomes" id="UP001518925">
    <property type="component" value="Unassembled WGS sequence"/>
</dbReference>
<sequence length="197" mass="22972">MKRLPFEPPTDHYDQKIEQIDEKICKLIKQRKELSNNNPGFPHKHLISSWSAKYHFYEDFLNGVFSHFLNEELYKPFVEPKGFVKNIPILGSFEKGDVFYSVPFISQFENVSVVHLSIDKGQVSEEEMHRDHSFYKMSIVGETEYDCRNEGGGGSSGHMSYRYIVSPPLPEDRSKYKIVFTEIKGPFNKETDFEFAI</sequence>
<reference evidence="1 2" key="1">
    <citation type="submission" date="2021-02" db="EMBL/GenBank/DDBJ databases">
        <title>Bacillus sp. RD4P76, an endophyte from a halophyte.</title>
        <authorList>
            <person name="Sun J.-Q."/>
        </authorList>
    </citation>
    <scope>NUCLEOTIDE SEQUENCE [LARGE SCALE GENOMIC DNA]</scope>
    <source>
        <strain evidence="1 2">RD4P76</strain>
    </source>
</reference>
<proteinExistence type="predicted"/>
<organism evidence="1 2">
    <name type="scientific">Bacillus suaedaesalsae</name>
    <dbReference type="NCBI Taxonomy" id="2810349"/>
    <lineage>
        <taxon>Bacteria</taxon>
        <taxon>Bacillati</taxon>
        <taxon>Bacillota</taxon>
        <taxon>Bacilli</taxon>
        <taxon>Bacillales</taxon>
        <taxon>Bacillaceae</taxon>
        <taxon>Bacillus</taxon>
    </lineage>
</organism>
<accession>A0ABS2DHT1</accession>
<evidence type="ECO:0000313" key="2">
    <source>
        <dbReference type="Proteomes" id="UP001518925"/>
    </source>
</evidence>
<dbReference type="EMBL" id="JAFELM010000028">
    <property type="protein sequence ID" value="MBM6617999.1"/>
    <property type="molecule type" value="Genomic_DNA"/>
</dbReference>
<keyword evidence="2" id="KW-1185">Reference proteome</keyword>